<evidence type="ECO:0008006" key="3">
    <source>
        <dbReference type="Google" id="ProtNLM"/>
    </source>
</evidence>
<sequence length="224" mass="24993">MESDQDAATIILEDDVELSRYLPEVVNEGMIEHIIGNHPGIDMFFLDCAPFYDQVPQLIRAAERGLSNRAKADSNSADRHAVTGLSFPNAQTIYAFCAAAYVVTPKGKATLRKLFEAGHDARYPIDILYRDWIASGALKANITVPFLATARYMSPSTIAYQELDQSQQLNQRSVMLTSAIRRLLFAGNPALDVNAIEPLLCESRDSSEYRLGMRIYESLWSDPQ</sequence>
<reference evidence="1" key="1">
    <citation type="submission" date="2016-01" db="EMBL/GenBank/DDBJ databases">
        <authorList>
            <person name="Peeters C."/>
        </authorList>
    </citation>
    <scope>NUCLEOTIDE SEQUENCE [LARGE SCALE GENOMIC DNA]</scope>
    <source>
        <strain evidence="1">LMG 29323</strain>
    </source>
</reference>
<gene>
    <name evidence="1" type="ORF">AWB80_05618</name>
</gene>
<evidence type="ECO:0000313" key="2">
    <source>
        <dbReference type="Proteomes" id="UP000054911"/>
    </source>
</evidence>
<dbReference type="AlphaFoldDB" id="A0A158CPJ4"/>
<protein>
    <recommendedName>
        <fullName evidence="3">Glycosyltransferase family 25 (LPS biosynthesis protein)</fullName>
    </recommendedName>
</protein>
<keyword evidence="2" id="KW-1185">Reference proteome</keyword>
<evidence type="ECO:0000313" key="1">
    <source>
        <dbReference type="EMBL" id="SAK84304.1"/>
    </source>
</evidence>
<organism evidence="1 2">
    <name type="scientific">Caballeronia pedi</name>
    <dbReference type="NCBI Taxonomy" id="1777141"/>
    <lineage>
        <taxon>Bacteria</taxon>
        <taxon>Pseudomonadati</taxon>
        <taxon>Pseudomonadota</taxon>
        <taxon>Betaproteobacteria</taxon>
        <taxon>Burkholderiales</taxon>
        <taxon>Burkholderiaceae</taxon>
        <taxon>Caballeronia</taxon>
    </lineage>
</organism>
<dbReference type="Proteomes" id="UP000054911">
    <property type="component" value="Unassembled WGS sequence"/>
</dbReference>
<dbReference type="EMBL" id="FCOE02000024">
    <property type="protein sequence ID" value="SAK84304.1"/>
    <property type="molecule type" value="Genomic_DNA"/>
</dbReference>
<comment type="caution">
    <text evidence="1">The sequence shown here is derived from an EMBL/GenBank/DDBJ whole genome shotgun (WGS) entry which is preliminary data.</text>
</comment>
<accession>A0A158CPJ4</accession>
<proteinExistence type="predicted"/>
<name>A0A158CPJ4_9BURK</name>